<comment type="catalytic activity">
    <reaction evidence="15">
        <text>L-tyrosyl-[protein] + ATP = O-phospho-L-tyrosyl-[protein] + ADP + H(+)</text>
        <dbReference type="Rhea" id="RHEA:10596"/>
        <dbReference type="Rhea" id="RHEA-COMP:10136"/>
        <dbReference type="Rhea" id="RHEA-COMP:20101"/>
        <dbReference type="ChEBI" id="CHEBI:15378"/>
        <dbReference type="ChEBI" id="CHEBI:30616"/>
        <dbReference type="ChEBI" id="CHEBI:46858"/>
        <dbReference type="ChEBI" id="CHEBI:61978"/>
        <dbReference type="ChEBI" id="CHEBI:456216"/>
        <dbReference type="EC" id="2.7.10.2"/>
    </reaction>
</comment>
<keyword evidence="9" id="KW-0547">Nucleotide-binding</keyword>
<evidence type="ECO:0000259" key="18">
    <source>
        <dbReference type="Pfam" id="PF13614"/>
    </source>
</evidence>
<feature type="domain" description="Tyrosine-protein kinase G-rich" evidence="19">
    <location>
        <begin position="394"/>
        <end position="465"/>
    </location>
</feature>
<evidence type="ECO:0000259" key="17">
    <source>
        <dbReference type="Pfam" id="PF02706"/>
    </source>
</evidence>
<dbReference type="RefSeq" id="WP_148064998.1">
    <property type="nucleotide sequence ID" value="NZ_VRYZ01000006.1"/>
</dbReference>
<name>A0A5C8ZSB6_9GAMM</name>
<dbReference type="Proteomes" id="UP000321933">
    <property type="component" value="Unassembled WGS sequence"/>
</dbReference>
<dbReference type="Gene3D" id="3.40.50.300">
    <property type="entry name" value="P-loop containing nucleotide triphosphate hydrolases"/>
    <property type="match status" value="1"/>
</dbReference>
<dbReference type="NCBIfam" id="TIGR01007">
    <property type="entry name" value="eps_fam"/>
    <property type="match status" value="1"/>
</dbReference>
<reference evidence="20 21" key="1">
    <citation type="submission" date="2019-08" db="EMBL/GenBank/DDBJ databases">
        <title>Parahaliea maris sp. nov., isolated from the surface seawater.</title>
        <authorList>
            <person name="Liu Y."/>
        </authorList>
    </citation>
    <scope>NUCLEOTIDE SEQUENCE [LARGE SCALE GENOMIC DNA]</scope>
    <source>
        <strain evidence="20 21">S2-26</strain>
    </source>
</reference>
<dbReference type="PANTHER" id="PTHR32309:SF13">
    <property type="entry name" value="FERRIC ENTEROBACTIN TRANSPORT PROTEIN FEPE"/>
    <property type="match status" value="1"/>
</dbReference>
<evidence type="ECO:0000256" key="1">
    <source>
        <dbReference type="ARBA" id="ARBA00004429"/>
    </source>
</evidence>
<dbReference type="GO" id="GO:0004715">
    <property type="term" value="F:non-membrane spanning protein tyrosine kinase activity"/>
    <property type="evidence" value="ECO:0007669"/>
    <property type="project" value="UniProtKB-EC"/>
</dbReference>
<comment type="caution">
    <text evidence="20">The sequence shown here is derived from an EMBL/GenBank/DDBJ whole genome shotgun (WGS) entry which is preliminary data.</text>
</comment>
<dbReference type="InterPro" id="IPR025669">
    <property type="entry name" value="AAA_dom"/>
</dbReference>
<dbReference type="InterPro" id="IPR003856">
    <property type="entry name" value="LPS_length_determ_N"/>
</dbReference>
<keyword evidence="21" id="KW-1185">Reference proteome</keyword>
<evidence type="ECO:0000256" key="16">
    <source>
        <dbReference type="SAM" id="Phobius"/>
    </source>
</evidence>
<evidence type="ECO:0000256" key="5">
    <source>
        <dbReference type="ARBA" id="ARBA00022475"/>
    </source>
</evidence>
<comment type="similarity">
    <text evidence="2">Belongs to the CpsD/CapB family.</text>
</comment>
<evidence type="ECO:0000256" key="4">
    <source>
        <dbReference type="ARBA" id="ARBA00011903"/>
    </source>
</evidence>
<comment type="similarity">
    <text evidence="3">Belongs to the etk/wzc family.</text>
</comment>
<dbReference type="InterPro" id="IPR050445">
    <property type="entry name" value="Bact_polysacc_biosynth/exp"/>
</dbReference>
<comment type="subcellular location">
    <subcellularLocation>
        <location evidence="1">Cell inner membrane</location>
        <topology evidence="1">Multi-pass membrane protein</topology>
    </subcellularLocation>
</comment>
<keyword evidence="13 16" id="KW-0472">Membrane</keyword>
<feature type="transmembrane region" description="Helical" evidence="16">
    <location>
        <begin position="36"/>
        <end position="60"/>
    </location>
</feature>
<evidence type="ECO:0000256" key="2">
    <source>
        <dbReference type="ARBA" id="ARBA00007316"/>
    </source>
</evidence>
<feature type="domain" description="Polysaccharide chain length determinant N-terminal" evidence="17">
    <location>
        <begin position="20"/>
        <end position="111"/>
    </location>
</feature>
<dbReference type="AlphaFoldDB" id="A0A5C8ZSB6"/>
<keyword evidence="11" id="KW-0067">ATP-binding</keyword>
<feature type="transmembrane region" description="Helical" evidence="16">
    <location>
        <begin position="446"/>
        <end position="466"/>
    </location>
</feature>
<keyword evidence="10 20" id="KW-0418">Kinase</keyword>
<keyword evidence="8 16" id="KW-0812">Transmembrane</keyword>
<feature type="domain" description="AAA" evidence="18">
    <location>
        <begin position="548"/>
        <end position="682"/>
    </location>
</feature>
<dbReference type="Pfam" id="PF13614">
    <property type="entry name" value="AAA_31"/>
    <property type="match status" value="1"/>
</dbReference>
<evidence type="ECO:0000256" key="15">
    <source>
        <dbReference type="ARBA" id="ARBA00051245"/>
    </source>
</evidence>
<dbReference type="CDD" id="cd05387">
    <property type="entry name" value="BY-kinase"/>
    <property type="match status" value="1"/>
</dbReference>
<dbReference type="EC" id="2.7.10.2" evidence="4"/>
<evidence type="ECO:0000313" key="21">
    <source>
        <dbReference type="Proteomes" id="UP000321933"/>
    </source>
</evidence>
<dbReference type="EMBL" id="VRYZ01000006">
    <property type="protein sequence ID" value="TXS90472.1"/>
    <property type="molecule type" value="Genomic_DNA"/>
</dbReference>
<organism evidence="20 21">
    <name type="scientific">Parahaliea aestuarii</name>
    <dbReference type="NCBI Taxonomy" id="1852021"/>
    <lineage>
        <taxon>Bacteria</taxon>
        <taxon>Pseudomonadati</taxon>
        <taxon>Pseudomonadota</taxon>
        <taxon>Gammaproteobacteria</taxon>
        <taxon>Cellvibrionales</taxon>
        <taxon>Halieaceae</taxon>
        <taxon>Parahaliea</taxon>
    </lineage>
</organism>
<keyword evidence="7" id="KW-0808">Transferase</keyword>
<keyword evidence="6" id="KW-0997">Cell inner membrane</keyword>
<evidence type="ECO:0000256" key="14">
    <source>
        <dbReference type="ARBA" id="ARBA00023137"/>
    </source>
</evidence>
<evidence type="ECO:0000256" key="8">
    <source>
        <dbReference type="ARBA" id="ARBA00022692"/>
    </source>
</evidence>
<evidence type="ECO:0000256" key="7">
    <source>
        <dbReference type="ARBA" id="ARBA00022679"/>
    </source>
</evidence>
<protein>
    <recommendedName>
        <fullName evidence="4">non-specific protein-tyrosine kinase</fullName>
        <ecNumber evidence="4">2.7.10.2</ecNumber>
    </recommendedName>
</protein>
<evidence type="ECO:0000256" key="10">
    <source>
        <dbReference type="ARBA" id="ARBA00022777"/>
    </source>
</evidence>
<evidence type="ECO:0000259" key="19">
    <source>
        <dbReference type="Pfam" id="PF13807"/>
    </source>
</evidence>
<dbReference type="InterPro" id="IPR027417">
    <property type="entry name" value="P-loop_NTPase"/>
</dbReference>
<evidence type="ECO:0000313" key="20">
    <source>
        <dbReference type="EMBL" id="TXS90472.1"/>
    </source>
</evidence>
<gene>
    <name evidence="20" type="ORF">FVW59_14115</name>
</gene>
<evidence type="ECO:0000256" key="11">
    <source>
        <dbReference type="ARBA" id="ARBA00022840"/>
    </source>
</evidence>
<keyword evidence="5" id="KW-1003">Cell membrane</keyword>
<dbReference type="InterPro" id="IPR005702">
    <property type="entry name" value="Wzc-like_C"/>
</dbReference>
<keyword evidence="12 16" id="KW-1133">Transmembrane helix</keyword>
<evidence type="ECO:0000256" key="9">
    <source>
        <dbReference type="ARBA" id="ARBA00022741"/>
    </source>
</evidence>
<evidence type="ECO:0000256" key="6">
    <source>
        <dbReference type="ARBA" id="ARBA00022519"/>
    </source>
</evidence>
<dbReference type="Pfam" id="PF02706">
    <property type="entry name" value="Wzz"/>
    <property type="match status" value="1"/>
</dbReference>
<dbReference type="InterPro" id="IPR032807">
    <property type="entry name" value="GNVR"/>
</dbReference>
<evidence type="ECO:0000256" key="13">
    <source>
        <dbReference type="ARBA" id="ARBA00023136"/>
    </source>
</evidence>
<sequence length="732" mass="80866">MNDLRDIAVLPVREGLGRNDELDFRHYLDVLDRKKWAILGLAGIVSLITLLVTLAITPVYQASATLLIESKSTNLVSIEEVYGFDTGARQYYETQFEILRSRPLAERVIRRLSLTEHPEFVAAEPEGASGIGRWLPFLASAPEQGVSDPVVELTAPYLKNLNVDPVLDTQLVHVRFESPDAELAAQVANAHAEAYIDSMLDARMDVTQRAGDWMRRRLDELSQNLQASETRLQSFREREQLVDMDGLQSLPAQEIEELTSRLIEVQRHVSQSKTAYLQVQQLRDSAVSPGELSSLPGVLNDSLVQTFRQATAQAEVRVAELGKRYGPKHPRMVAAASELAAANESLSRHIGSVADSIRAIYEEAQQEEIAIAEALSQAKERYHVVGRKGSELRALQQEVESNRQLYDMFYDRVKETSQTDDMQPVNARIISPAILPTDPVKPNKRLFVALAFFLSIVLGIVAAFLLDALDNTIKSADDVEEKLNQPLLGMLPLVEFAENADRQQPLFLDERHNSYAEAVRTVRTSIALSSLDQPYRSMMITSSVANEGKTTTAISLALAFSRLERVLLVDADMRRPSIAGELELPRARAGLAELVAGKAAIEDAIVALPGQNVDVIGAGVVPPNPLELLSSRRLRELLNELCDRYDRVIVDCPPVLPVSDARVIATHVDSVVYLVKADSTSAQKVKIGLGHLAQTRSPITGVVLNRLDIRKAEKYGDYGYGGYHETYSSAPA</sequence>
<proteinExistence type="inferred from homology"/>
<dbReference type="PANTHER" id="PTHR32309">
    <property type="entry name" value="TYROSINE-PROTEIN KINASE"/>
    <property type="match status" value="1"/>
</dbReference>
<accession>A0A5C8ZSB6</accession>
<evidence type="ECO:0000256" key="3">
    <source>
        <dbReference type="ARBA" id="ARBA00008883"/>
    </source>
</evidence>
<evidence type="ECO:0000256" key="12">
    <source>
        <dbReference type="ARBA" id="ARBA00022989"/>
    </source>
</evidence>
<dbReference type="GO" id="GO:0005524">
    <property type="term" value="F:ATP binding"/>
    <property type="evidence" value="ECO:0007669"/>
    <property type="project" value="UniProtKB-KW"/>
</dbReference>
<dbReference type="OrthoDB" id="9775724at2"/>
<dbReference type="SUPFAM" id="SSF52540">
    <property type="entry name" value="P-loop containing nucleoside triphosphate hydrolases"/>
    <property type="match status" value="1"/>
</dbReference>
<dbReference type="GO" id="GO:0005886">
    <property type="term" value="C:plasma membrane"/>
    <property type="evidence" value="ECO:0007669"/>
    <property type="project" value="UniProtKB-SubCell"/>
</dbReference>
<keyword evidence="14" id="KW-0829">Tyrosine-protein kinase</keyword>
<dbReference type="Pfam" id="PF13807">
    <property type="entry name" value="GNVR"/>
    <property type="match status" value="1"/>
</dbReference>